<name>A0A1F5GHT0_9BACT</name>
<evidence type="ECO:0000313" key="15">
    <source>
        <dbReference type="Proteomes" id="UP000178492"/>
    </source>
</evidence>
<evidence type="ECO:0000256" key="4">
    <source>
        <dbReference type="ARBA" id="ARBA00012583"/>
    </source>
</evidence>
<comment type="pathway">
    <text evidence="2">Protein modification; protein glycosylation.</text>
</comment>
<evidence type="ECO:0000256" key="2">
    <source>
        <dbReference type="ARBA" id="ARBA00004922"/>
    </source>
</evidence>
<dbReference type="EC" id="2.4.1.117" evidence="4"/>
<evidence type="ECO:0000256" key="5">
    <source>
        <dbReference type="ARBA" id="ARBA00022676"/>
    </source>
</evidence>
<feature type="domain" description="Glycosyltransferase 2-like" evidence="13">
    <location>
        <begin position="7"/>
        <end position="176"/>
    </location>
</feature>
<evidence type="ECO:0000313" key="14">
    <source>
        <dbReference type="EMBL" id="OGD91422.1"/>
    </source>
</evidence>
<dbReference type="GO" id="GO:0004581">
    <property type="term" value="F:dolichyl-phosphate beta-glucosyltransferase activity"/>
    <property type="evidence" value="ECO:0007669"/>
    <property type="project" value="UniProtKB-EC"/>
</dbReference>
<dbReference type="STRING" id="1797715.A3D81_01325"/>
<evidence type="ECO:0000256" key="1">
    <source>
        <dbReference type="ARBA" id="ARBA00004389"/>
    </source>
</evidence>
<dbReference type="SUPFAM" id="SSF53448">
    <property type="entry name" value="Nucleotide-diphospho-sugar transferases"/>
    <property type="match status" value="1"/>
</dbReference>
<dbReference type="InterPro" id="IPR035518">
    <property type="entry name" value="DPG_synthase"/>
</dbReference>
<comment type="subcellular location">
    <subcellularLocation>
        <location evidence="1">Endoplasmic reticulum membrane</location>
        <topology evidence="1">Single-pass membrane protein</topology>
    </subcellularLocation>
</comment>
<sequence length="242" mass="27743">MSNPKLSVVVPCYNEESRIVEGLNHYWSYLKKQKYPSELIFVNDGSQDKTLELMQESAKANKNIKVISYQKNRGKGYAIVQGVRASRGQYVLFSDIDHSVTVSTVKSFLDYFNKGFDVVIGSRRVRGAKILIHQNPLRETLGRGFTFLVRIFIDWKIKDATCGFKAFKKDSAKKIFNSVSIYDWAFDAEVLYLCKKYHFNVAQVPVSWSDVRGSKVSLKKDIPRSLFGLLKIRLNDLQGKYS</sequence>
<dbReference type="PANTHER" id="PTHR10859:SF91">
    <property type="entry name" value="DOLICHYL-PHOSPHATE BETA-GLUCOSYLTRANSFERASE"/>
    <property type="match status" value="1"/>
</dbReference>
<keyword evidence="5" id="KW-0328">Glycosyltransferase</keyword>
<keyword evidence="6" id="KW-0808">Transferase</keyword>
<dbReference type="AlphaFoldDB" id="A0A1F5GHT0"/>
<proteinExistence type="inferred from homology"/>
<keyword evidence="11" id="KW-0472">Membrane</keyword>
<accession>A0A1F5GHT0</accession>
<comment type="similarity">
    <text evidence="3">Belongs to the glycosyltransferase 2 family.</text>
</comment>
<keyword evidence="7" id="KW-0812">Transmembrane</keyword>
<keyword evidence="9" id="KW-0735">Signal-anchor</keyword>
<keyword evidence="10" id="KW-1133">Transmembrane helix</keyword>
<dbReference type="PANTHER" id="PTHR10859">
    <property type="entry name" value="GLYCOSYL TRANSFERASE"/>
    <property type="match status" value="1"/>
</dbReference>
<dbReference type="CDD" id="cd04188">
    <property type="entry name" value="DPG_synthase"/>
    <property type="match status" value="1"/>
</dbReference>
<gene>
    <name evidence="14" type="ORF">A3D81_01325</name>
</gene>
<evidence type="ECO:0000256" key="9">
    <source>
        <dbReference type="ARBA" id="ARBA00022968"/>
    </source>
</evidence>
<dbReference type="Gene3D" id="3.90.550.10">
    <property type="entry name" value="Spore Coat Polysaccharide Biosynthesis Protein SpsA, Chain A"/>
    <property type="match status" value="1"/>
</dbReference>
<keyword evidence="8" id="KW-0256">Endoplasmic reticulum</keyword>
<comment type="caution">
    <text evidence="14">The sequence shown here is derived from an EMBL/GenBank/DDBJ whole genome shotgun (WGS) entry which is preliminary data.</text>
</comment>
<dbReference type="InterPro" id="IPR001173">
    <property type="entry name" value="Glyco_trans_2-like"/>
</dbReference>
<evidence type="ECO:0000256" key="6">
    <source>
        <dbReference type="ARBA" id="ARBA00022679"/>
    </source>
</evidence>
<evidence type="ECO:0000256" key="7">
    <source>
        <dbReference type="ARBA" id="ARBA00022692"/>
    </source>
</evidence>
<dbReference type="InterPro" id="IPR029044">
    <property type="entry name" value="Nucleotide-diphossugar_trans"/>
</dbReference>
<dbReference type="Proteomes" id="UP000178492">
    <property type="component" value="Unassembled WGS sequence"/>
</dbReference>
<organism evidence="14 15">
    <name type="scientific">Candidatus Curtissbacteria bacterium RIFCSPHIGHO2_02_FULL_40_17</name>
    <dbReference type="NCBI Taxonomy" id="1797715"/>
    <lineage>
        <taxon>Bacteria</taxon>
        <taxon>Candidatus Curtissiibacteriota</taxon>
    </lineage>
</organism>
<dbReference type="Pfam" id="PF00535">
    <property type="entry name" value="Glycos_transf_2"/>
    <property type="match status" value="1"/>
</dbReference>
<evidence type="ECO:0000256" key="12">
    <source>
        <dbReference type="ARBA" id="ARBA00045097"/>
    </source>
</evidence>
<evidence type="ECO:0000259" key="13">
    <source>
        <dbReference type="Pfam" id="PF00535"/>
    </source>
</evidence>
<dbReference type="GO" id="GO:0006487">
    <property type="term" value="P:protein N-linked glycosylation"/>
    <property type="evidence" value="ECO:0007669"/>
    <property type="project" value="TreeGrafter"/>
</dbReference>
<reference evidence="14 15" key="1">
    <citation type="journal article" date="2016" name="Nat. Commun.">
        <title>Thousands of microbial genomes shed light on interconnected biogeochemical processes in an aquifer system.</title>
        <authorList>
            <person name="Anantharaman K."/>
            <person name="Brown C.T."/>
            <person name="Hug L.A."/>
            <person name="Sharon I."/>
            <person name="Castelle C.J."/>
            <person name="Probst A.J."/>
            <person name="Thomas B.C."/>
            <person name="Singh A."/>
            <person name="Wilkins M.J."/>
            <person name="Karaoz U."/>
            <person name="Brodie E.L."/>
            <person name="Williams K.H."/>
            <person name="Hubbard S.S."/>
            <person name="Banfield J.F."/>
        </authorList>
    </citation>
    <scope>NUCLEOTIDE SEQUENCE [LARGE SCALE GENOMIC DNA]</scope>
</reference>
<evidence type="ECO:0000256" key="10">
    <source>
        <dbReference type="ARBA" id="ARBA00022989"/>
    </source>
</evidence>
<comment type="catalytic activity">
    <reaction evidence="12">
        <text>a di-trans,poly-cis-dolichyl phosphate + UDP-alpha-D-glucose = a di-trans,poly-cis-dolichyl beta-D-glucosyl phosphate + UDP</text>
        <dbReference type="Rhea" id="RHEA:15401"/>
        <dbReference type="Rhea" id="RHEA-COMP:19498"/>
        <dbReference type="Rhea" id="RHEA-COMP:19502"/>
        <dbReference type="ChEBI" id="CHEBI:57525"/>
        <dbReference type="ChEBI" id="CHEBI:57683"/>
        <dbReference type="ChEBI" id="CHEBI:58223"/>
        <dbReference type="ChEBI" id="CHEBI:58885"/>
        <dbReference type="EC" id="2.4.1.117"/>
    </reaction>
    <physiologicalReaction direction="left-to-right" evidence="12">
        <dbReference type="Rhea" id="RHEA:15402"/>
    </physiologicalReaction>
</comment>
<evidence type="ECO:0000256" key="11">
    <source>
        <dbReference type="ARBA" id="ARBA00023136"/>
    </source>
</evidence>
<evidence type="ECO:0000256" key="8">
    <source>
        <dbReference type="ARBA" id="ARBA00022824"/>
    </source>
</evidence>
<evidence type="ECO:0000256" key="3">
    <source>
        <dbReference type="ARBA" id="ARBA00006739"/>
    </source>
</evidence>
<dbReference type="EMBL" id="MFBE01000015">
    <property type="protein sequence ID" value="OGD91422.1"/>
    <property type="molecule type" value="Genomic_DNA"/>
</dbReference>
<protein>
    <recommendedName>
        <fullName evidence="4">dolichyl-phosphate beta-glucosyltransferase</fullName>
        <ecNumber evidence="4">2.4.1.117</ecNumber>
    </recommendedName>
</protein>